<evidence type="ECO:0000259" key="13">
    <source>
        <dbReference type="PROSITE" id="PS50113"/>
    </source>
</evidence>
<dbReference type="NCBIfam" id="TIGR00229">
    <property type="entry name" value="sensory_box"/>
    <property type="match status" value="4"/>
</dbReference>
<feature type="domain" description="PAS" evidence="12">
    <location>
        <begin position="249"/>
        <end position="317"/>
    </location>
</feature>
<keyword evidence="15" id="KW-1185">Reference proteome</keyword>
<dbReference type="InterPro" id="IPR036097">
    <property type="entry name" value="HisK_dim/P_sf"/>
</dbReference>
<dbReference type="PRINTS" id="PR00344">
    <property type="entry name" value="BCTRLSENSOR"/>
</dbReference>
<dbReference type="InterPro" id="IPR035965">
    <property type="entry name" value="PAS-like_dom_sf"/>
</dbReference>
<dbReference type="Pfam" id="PF02518">
    <property type="entry name" value="HATPase_c"/>
    <property type="match status" value="1"/>
</dbReference>
<feature type="domain" description="PAS" evidence="12">
    <location>
        <begin position="504"/>
        <end position="557"/>
    </location>
</feature>
<evidence type="ECO:0000256" key="1">
    <source>
        <dbReference type="ARBA" id="ARBA00000085"/>
    </source>
</evidence>
<dbReference type="CDD" id="cd00082">
    <property type="entry name" value="HisKA"/>
    <property type="match status" value="1"/>
</dbReference>
<dbReference type="Pfam" id="PF00512">
    <property type="entry name" value="HisKA"/>
    <property type="match status" value="1"/>
</dbReference>
<evidence type="ECO:0000256" key="3">
    <source>
        <dbReference type="ARBA" id="ARBA00022553"/>
    </source>
</evidence>
<dbReference type="InterPro" id="IPR004358">
    <property type="entry name" value="Sig_transdc_His_kin-like_C"/>
</dbReference>
<dbReference type="Pfam" id="PF08448">
    <property type="entry name" value="PAS_4"/>
    <property type="match status" value="1"/>
</dbReference>
<evidence type="ECO:0000259" key="11">
    <source>
        <dbReference type="PROSITE" id="PS50110"/>
    </source>
</evidence>
<proteinExistence type="predicted"/>
<dbReference type="SUPFAM" id="SSF52172">
    <property type="entry name" value="CheY-like"/>
    <property type="match status" value="1"/>
</dbReference>
<dbReference type="Gene3D" id="1.10.287.130">
    <property type="match status" value="1"/>
</dbReference>
<dbReference type="SUPFAM" id="SSF55874">
    <property type="entry name" value="ATPase domain of HSP90 chaperone/DNA topoisomerase II/histidine kinase"/>
    <property type="match status" value="1"/>
</dbReference>
<accession>A0ABM7UM38</accession>
<evidence type="ECO:0000313" key="14">
    <source>
        <dbReference type="EMBL" id="BDA80032.1"/>
    </source>
</evidence>
<dbReference type="CDD" id="cd00156">
    <property type="entry name" value="REC"/>
    <property type="match status" value="1"/>
</dbReference>
<feature type="domain" description="PAC" evidence="13">
    <location>
        <begin position="196"/>
        <end position="248"/>
    </location>
</feature>
<feature type="domain" description="Histidine kinase" evidence="10">
    <location>
        <begin position="644"/>
        <end position="868"/>
    </location>
</feature>
<dbReference type="InterPro" id="IPR001789">
    <property type="entry name" value="Sig_transdc_resp-reg_receiver"/>
</dbReference>
<sequence>MTNSEVYYYVLTNLSGEYLYTNDWFKYRFAKTHAALLYHSALNFIHPDDRSVYLTALEECASTSKLIRFQCRKHSNDPEVNEWTEWEFSAWKNEDGMYAGVLQIGHDVVEAKSNDPDLKIVTENLFRSTFEHAAAGIAHFYPNGKWLRYNQQFQELLGYSKEELENLTLDDVTHPEDRNSNSPHFSELLNGTIDKYSVEKRLLKKGGTYVWVIAHLSAIYNQNGNIDYIVKVVQDLSAIKKAEQKFIESEEKFKKTFFSNPSFMILSEQKSGIIVEANLAWTEIFGYSLEETIGRNSVDLGILELESRAQLLEILEKDKKLKNFEINIKNKSGETKTVLSSAEIFPYKGETYILITGIDVSERRKLEEDLKIEKQRLTDILEGTNVGIWEWNIPTGEVFLDERWANMLGYKLAELGETNLNTLTKFTLKDDLNRINEIMGHHLKGESPYYEAEFRMKHKFGHTIWVLDRAKVTKWSEDKEPLFMHGTRQDISERKRHEASLIKNEIRLKTILATIIDALLIIDQNGIIQKCNLATEKTFGYTESELVGQNVKILMPEPDHSQHDQYLKRYHTTGIKKIIGYGRQIIGRRKNGENFPAELSVTEWEFSGEKYFTGTIRDISNKIKVEEQLKQSQKLEALGQIAGGIAHDFNNILAIVSGNLELIQRKIIDKGEQFTKQIGSALKAVERGSQLTQKLLAFARKQPVVPTLVEINQVISNMHEILERVIGKHIQIQFNFYNKPLYLFLDKNDMENTILNLAINARDAMENTGRLIITIDQVQKNILPELQNSPDLQENYAEISVIDTGKGIPPNVLEKIYEPFFTTKAVGQGTGLGLSMIYTFVKHFNGHIKVYSEVDVGTSFKLYFPIMEESPKKENPAAEEKSSNSSGEKYSEHVLLVDDEEGIIDIAESLLSDLGFAVTAVLSADDALKLLQKESFDLLISDIMMPGEIDGLALAEIVKKDYPNMKIILTSGFPGDLRKREYNDLTEFHFLSKPYKAKELEETIQKVLGRKHEL</sequence>
<dbReference type="SUPFAM" id="SSF47384">
    <property type="entry name" value="Homodimeric domain of signal transducing histidine kinase"/>
    <property type="match status" value="1"/>
</dbReference>
<keyword evidence="7" id="KW-0067">ATP-binding</keyword>
<dbReference type="InterPro" id="IPR013655">
    <property type="entry name" value="PAS_fold_3"/>
</dbReference>
<evidence type="ECO:0000256" key="5">
    <source>
        <dbReference type="ARBA" id="ARBA00022741"/>
    </source>
</evidence>
<dbReference type="PROSITE" id="PS50113">
    <property type="entry name" value="PAC"/>
    <property type="match status" value="3"/>
</dbReference>
<evidence type="ECO:0000256" key="7">
    <source>
        <dbReference type="ARBA" id="ARBA00022840"/>
    </source>
</evidence>
<dbReference type="Proteomes" id="UP000245263">
    <property type="component" value="Chromosome 1"/>
</dbReference>
<dbReference type="SMART" id="SM00387">
    <property type="entry name" value="HATPase_c"/>
    <property type="match status" value="1"/>
</dbReference>
<dbReference type="Pfam" id="PF00072">
    <property type="entry name" value="Response_reg"/>
    <property type="match status" value="1"/>
</dbReference>
<dbReference type="Gene3D" id="3.30.450.20">
    <property type="entry name" value="PAS domain"/>
    <property type="match status" value="5"/>
</dbReference>
<evidence type="ECO:0000259" key="12">
    <source>
        <dbReference type="PROSITE" id="PS50112"/>
    </source>
</evidence>
<keyword evidence="5" id="KW-0547">Nucleotide-binding</keyword>
<feature type="domain" description="PAS" evidence="12">
    <location>
        <begin position="373"/>
        <end position="446"/>
    </location>
</feature>
<dbReference type="PROSITE" id="PS50109">
    <property type="entry name" value="HIS_KIN"/>
    <property type="match status" value="1"/>
</dbReference>
<evidence type="ECO:0000256" key="4">
    <source>
        <dbReference type="ARBA" id="ARBA00022679"/>
    </source>
</evidence>
<dbReference type="InterPro" id="IPR003661">
    <property type="entry name" value="HisK_dim/P_dom"/>
</dbReference>
<keyword evidence="6" id="KW-0418">Kinase</keyword>
<dbReference type="Gene3D" id="3.40.50.2300">
    <property type="match status" value="1"/>
</dbReference>
<evidence type="ECO:0000256" key="2">
    <source>
        <dbReference type="ARBA" id="ARBA00012438"/>
    </source>
</evidence>
<dbReference type="PROSITE" id="PS50110">
    <property type="entry name" value="RESPONSE_REGULATORY"/>
    <property type="match status" value="1"/>
</dbReference>
<keyword evidence="4" id="KW-0808">Transferase</keyword>
<feature type="domain" description="PAC" evidence="13">
    <location>
        <begin position="450"/>
        <end position="503"/>
    </location>
</feature>
<dbReference type="SMART" id="SM00388">
    <property type="entry name" value="HisKA"/>
    <property type="match status" value="1"/>
</dbReference>
<dbReference type="InterPro" id="IPR036890">
    <property type="entry name" value="HATPase_C_sf"/>
</dbReference>
<dbReference type="InterPro" id="IPR005467">
    <property type="entry name" value="His_kinase_dom"/>
</dbReference>
<dbReference type="Pfam" id="PF13426">
    <property type="entry name" value="PAS_9"/>
    <property type="match status" value="1"/>
</dbReference>
<evidence type="ECO:0000313" key="15">
    <source>
        <dbReference type="Proteomes" id="UP000245263"/>
    </source>
</evidence>
<feature type="domain" description="PAC" evidence="13">
    <location>
        <begin position="322"/>
        <end position="372"/>
    </location>
</feature>
<dbReference type="InterPro" id="IPR011006">
    <property type="entry name" value="CheY-like_superfamily"/>
</dbReference>
<dbReference type="SMART" id="SM00448">
    <property type="entry name" value="REC"/>
    <property type="match status" value="1"/>
</dbReference>
<dbReference type="PANTHER" id="PTHR43065:SF42">
    <property type="entry name" value="TWO-COMPONENT SENSOR PPRA"/>
    <property type="match status" value="1"/>
</dbReference>
<dbReference type="Pfam" id="PF08447">
    <property type="entry name" value="PAS_3"/>
    <property type="match status" value="2"/>
</dbReference>
<evidence type="ECO:0000256" key="8">
    <source>
        <dbReference type="ARBA" id="ARBA00023012"/>
    </source>
</evidence>
<dbReference type="InterPro" id="IPR000700">
    <property type="entry name" value="PAS-assoc_C"/>
</dbReference>
<dbReference type="InterPro" id="IPR013656">
    <property type="entry name" value="PAS_4"/>
</dbReference>
<dbReference type="PANTHER" id="PTHR43065">
    <property type="entry name" value="SENSOR HISTIDINE KINASE"/>
    <property type="match status" value="1"/>
</dbReference>
<feature type="modified residue" description="4-aspartylphosphate" evidence="9">
    <location>
        <position position="942"/>
    </location>
</feature>
<protein>
    <recommendedName>
        <fullName evidence="2">histidine kinase</fullName>
        <ecNumber evidence="2">2.7.13.3</ecNumber>
    </recommendedName>
</protein>
<feature type="domain" description="PAS" evidence="12">
    <location>
        <begin position="122"/>
        <end position="192"/>
    </location>
</feature>
<dbReference type="CDD" id="cd00130">
    <property type="entry name" value="PAS"/>
    <property type="match status" value="4"/>
</dbReference>
<dbReference type="SMART" id="SM00091">
    <property type="entry name" value="PAS"/>
    <property type="match status" value="4"/>
</dbReference>
<evidence type="ECO:0000259" key="10">
    <source>
        <dbReference type="PROSITE" id="PS50109"/>
    </source>
</evidence>
<dbReference type="InterPro" id="IPR013767">
    <property type="entry name" value="PAS_fold"/>
</dbReference>
<evidence type="ECO:0000256" key="9">
    <source>
        <dbReference type="PROSITE-ProRule" id="PRU00169"/>
    </source>
</evidence>
<gene>
    <name evidence="14" type="ORF">LPTSP3_g29620</name>
</gene>
<keyword evidence="8" id="KW-0902">Two-component regulatory system</keyword>
<dbReference type="InterPro" id="IPR000014">
    <property type="entry name" value="PAS"/>
</dbReference>
<dbReference type="Pfam" id="PF00989">
    <property type="entry name" value="PAS"/>
    <property type="match status" value="1"/>
</dbReference>
<evidence type="ECO:0000256" key="6">
    <source>
        <dbReference type="ARBA" id="ARBA00022777"/>
    </source>
</evidence>
<dbReference type="Gene3D" id="3.30.565.10">
    <property type="entry name" value="Histidine kinase-like ATPase, C-terminal domain"/>
    <property type="match status" value="1"/>
</dbReference>
<keyword evidence="3 9" id="KW-0597">Phosphoprotein</keyword>
<organism evidence="14 15">
    <name type="scientific">Leptospira kobayashii</name>
    <dbReference type="NCBI Taxonomy" id="1917830"/>
    <lineage>
        <taxon>Bacteria</taxon>
        <taxon>Pseudomonadati</taxon>
        <taxon>Spirochaetota</taxon>
        <taxon>Spirochaetia</taxon>
        <taxon>Leptospirales</taxon>
        <taxon>Leptospiraceae</taxon>
        <taxon>Leptospira</taxon>
    </lineage>
</organism>
<feature type="domain" description="Response regulatory" evidence="11">
    <location>
        <begin position="893"/>
        <end position="1008"/>
    </location>
</feature>
<dbReference type="EMBL" id="AP025028">
    <property type="protein sequence ID" value="BDA80032.1"/>
    <property type="molecule type" value="Genomic_DNA"/>
</dbReference>
<dbReference type="InterPro" id="IPR003594">
    <property type="entry name" value="HATPase_dom"/>
</dbReference>
<dbReference type="PROSITE" id="PS50112">
    <property type="entry name" value="PAS"/>
    <property type="match status" value="4"/>
</dbReference>
<comment type="catalytic activity">
    <reaction evidence="1">
        <text>ATP + protein L-histidine = ADP + protein N-phospho-L-histidine.</text>
        <dbReference type="EC" id="2.7.13.3"/>
    </reaction>
</comment>
<reference evidence="14 15" key="1">
    <citation type="submission" date="2021-08" db="EMBL/GenBank/DDBJ databases">
        <title>Complete genome sequence of Leptospira kobayashii strain E30.</title>
        <authorList>
            <person name="Nakao R."/>
            <person name="Nakamura S."/>
            <person name="Masuzawa T."/>
            <person name="Koizumi N."/>
        </authorList>
    </citation>
    <scope>NUCLEOTIDE SEQUENCE [LARGE SCALE GENOMIC DNA]</scope>
    <source>
        <strain evidence="14 15">E30</strain>
    </source>
</reference>
<dbReference type="InterPro" id="IPR001610">
    <property type="entry name" value="PAC"/>
</dbReference>
<dbReference type="SMART" id="SM00086">
    <property type="entry name" value="PAC"/>
    <property type="match status" value="4"/>
</dbReference>
<dbReference type="SUPFAM" id="SSF55785">
    <property type="entry name" value="PYP-like sensor domain (PAS domain)"/>
    <property type="match status" value="5"/>
</dbReference>
<name>A0ABM7UM38_9LEPT</name>
<dbReference type="EC" id="2.7.13.3" evidence="2"/>